<evidence type="ECO:0000256" key="9">
    <source>
        <dbReference type="ARBA" id="ARBA00023033"/>
    </source>
</evidence>
<dbReference type="PROSITE" id="PS00086">
    <property type="entry name" value="CYTOCHROME_P450"/>
    <property type="match status" value="2"/>
</dbReference>
<dbReference type="InterPro" id="IPR050705">
    <property type="entry name" value="Cytochrome_P450_3A"/>
</dbReference>
<dbReference type="SUPFAM" id="SSF53850">
    <property type="entry name" value="Periplasmic binding protein-like II"/>
    <property type="match status" value="1"/>
</dbReference>
<dbReference type="GO" id="GO:0008395">
    <property type="term" value="F:steroid hydroxylase activity"/>
    <property type="evidence" value="ECO:0007669"/>
    <property type="project" value="TreeGrafter"/>
</dbReference>
<keyword evidence="5 12" id="KW-0479">Metal-binding</keyword>
<reference evidence="14" key="1">
    <citation type="submission" date="2021-02" db="EMBL/GenBank/DDBJ databases">
        <authorList>
            <person name="Nowell W R."/>
        </authorList>
    </citation>
    <scope>NUCLEOTIDE SEQUENCE</scope>
</reference>
<dbReference type="FunFam" id="1.10.630.10:FF:000003">
    <property type="entry name" value="cytochrome P450 3A12-like isoform X2"/>
    <property type="match status" value="1"/>
</dbReference>
<proteinExistence type="inferred from homology"/>
<dbReference type="Pfam" id="PF00067">
    <property type="entry name" value="p450"/>
    <property type="match status" value="3"/>
</dbReference>
<sequence>MLTSILIAVFITLVVVYLWHIHRTYSFFIRLGIPGPSTTFFFGIFPEFIKTKRMSLCLKEWTKKYGRIFGYFEGHTPILIVSDPNILQDIFIKSFSNFHSRREYTFDEPHGKEGHLFTTQGLRWKRQRFVINPTFSSVKLKQMSPLINHSIDALMKKLTEQYKLGEPFDIYAFLKRFTMDTIWSCGFGLDTDMQNNPNDPYLIQSQRVFSAEYSLRKLLLLSLFMPEFKWFWITLDAVDNIVRRWLRHYVPLAQKLITDDPVIWIKKQAQELIKKRVNLGYTSRMDLLQLMLESASDQDFIEDRSAPTDVTTDTEIEAPPLVRKITKHEIAGNIYLFMIAGYETTSTALAYACYVLATHPNEQIKLQEHIDFHFNPDTDNDMPSYETISKMEYLDMFIREVLRMYPIVPIAINRQCAEDFHISHVGTIPAGTIVGIDMYSVHFDSDLWGPVDPNVFYPERFATKRHPLAWIPFGSGPRSCVGMRFALMEMKLVLIRLLKTYSIIDCVDASILDTSAIEYCTNNIYCNLTFVEKDFAPSSYGIAYPKQWLYGKDLDVIILSLRESGVLDDLKEKWFDKNVCQHSSSSYVSTSIKLEEMSGLFVTFGLISILSSNSNVNDKIALLQLNDLINKAPRLHSLIINNWNPSAIQDLPWHIISPSTTFFFGNFPEFIKTKRLSLCLKEWTKKYGRVFGYFEGHTPILIVSDPNILQDIFITSFSNFHSHREYTFDQPHEKEGHLFIAQGLRWKRQRFVINPTFSSIKLKQMSPLINHSIDALMKKLTEQYQLGEPFDIYAFLKRFTMDTIWSCGFGLDTDMQNNPNDPYLIQSQRVFSAENAYRKIVLLSLFMPEFKWFWITLDADRSAPTDVTTDTEIEAPPLVRKITKHEIAVIAGYETTSTALAYACYVLATNPNEQIKLQEHIDSHFNPDTDNDMLSYETISKMEYLDMFIREVLRMYPIAPIASNRQSVEDFHISHFGTIPAGTIVGIDIYSVHFDSDLWGPVDPNVFYPERFATKRHPLAWIPFGSGPRNCVGMRFALMQMKLVLIRLLKTYSVIECGKQTHRSTEELDEIVTIAPKNVIKKRTHYQTNIISKSAAPSPLSSISASVAAEPLLHKVPVVQQVQNVQQLQDIQRVSGGPQVQGALSLSHPQQISITTESTRYAQTPIYGRKKKENDLLIKENLNLLSEQSVEFKKDLVQQSLLIERHENLFMKLIVPMFEDLFGVTASQNQDKKGNILDPDRKLKLERYLIQMKKIKEGENKNGGVLMLIKEGISISRIPCKLPNVCVVDVKGEEEFRLTGVYAPDSKS</sequence>
<dbReference type="CDD" id="cd11055">
    <property type="entry name" value="CYP3A-like"/>
    <property type="match status" value="2"/>
</dbReference>
<keyword evidence="7" id="KW-0560">Oxidoreductase</keyword>
<dbReference type="Proteomes" id="UP000663864">
    <property type="component" value="Unassembled WGS sequence"/>
</dbReference>
<dbReference type="EMBL" id="CAJNOT010000830">
    <property type="protein sequence ID" value="CAF1090204.1"/>
    <property type="molecule type" value="Genomic_DNA"/>
</dbReference>
<dbReference type="InterPro" id="IPR036396">
    <property type="entry name" value="Cyt_P450_sf"/>
</dbReference>
<feature type="transmembrane region" description="Helical" evidence="13">
    <location>
        <begin position="27"/>
        <end position="45"/>
    </location>
</feature>
<feature type="binding site" description="axial binding residue" evidence="12">
    <location>
        <position position="480"/>
    </location>
    <ligand>
        <name>heme</name>
        <dbReference type="ChEBI" id="CHEBI:30413"/>
    </ligand>
    <ligandPart>
        <name>Fe</name>
        <dbReference type="ChEBI" id="CHEBI:18248"/>
    </ligandPart>
</feature>
<evidence type="ECO:0000256" key="2">
    <source>
        <dbReference type="ARBA" id="ARBA00004586"/>
    </source>
</evidence>
<evidence type="ECO:0000256" key="13">
    <source>
        <dbReference type="SAM" id="Phobius"/>
    </source>
</evidence>
<comment type="caution">
    <text evidence="14">The sequence shown here is derived from an EMBL/GenBank/DDBJ whole genome shotgun (WGS) entry which is preliminary data.</text>
</comment>
<feature type="transmembrane region" description="Helical" evidence="13">
    <location>
        <begin position="5"/>
        <end position="21"/>
    </location>
</feature>
<evidence type="ECO:0000256" key="6">
    <source>
        <dbReference type="ARBA" id="ARBA00022824"/>
    </source>
</evidence>
<dbReference type="PANTHER" id="PTHR24302:SF15">
    <property type="entry name" value="FATTY-ACID PEROXYGENASE"/>
    <property type="match status" value="1"/>
</dbReference>
<dbReference type="Gene3D" id="1.10.630.10">
    <property type="entry name" value="Cytochrome P450"/>
    <property type="match status" value="3"/>
</dbReference>
<evidence type="ECO:0000313" key="15">
    <source>
        <dbReference type="Proteomes" id="UP000663864"/>
    </source>
</evidence>
<evidence type="ECO:0000256" key="7">
    <source>
        <dbReference type="ARBA" id="ARBA00023002"/>
    </source>
</evidence>
<evidence type="ECO:0000256" key="1">
    <source>
        <dbReference type="ARBA" id="ARBA00001971"/>
    </source>
</evidence>
<dbReference type="GO" id="GO:0020037">
    <property type="term" value="F:heme binding"/>
    <property type="evidence" value="ECO:0007669"/>
    <property type="project" value="InterPro"/>
</dbReference>
<dbReference type="InterPro" id="IPR001128">
    <property type="entry name" value="Cyt_P450"/>
</dbReference>
<evidence type="ECO:0000313" key="14">
    <source>
        <dbReference type="EMBL" id="CAF1090204.1"/>
    </source>
</evidence>
<gene>
    <name evidence="14" type="ORF">ZHD862_LOCUS17048</name>
</gene>
<keyword evidence="9" id="KW-0503">Monooxygenase</keyword>
<evidence type="ECO:0000256" key="10">
    <source>
        <dbReference type="ARBA" id="ARBA00023136"/>
    </source>
</evidence>
<dbReference type="PRINTS" id="PR00385">
    <property type="entry name" value="P450"/>
</dbReference>
<comment type="subcellular location">
    <subcellularLocation>
        <location evidence="2">Endoplasmic reticulum membrane</location>
    </subcellularLocation>
</comment>
<dbReference type="PRINTS" id="PR00463">
    <property type="entry name" value="EP450I"/>
</dbReference>
<dbReference type="PANTHER" id="PTHR24302">
    <property type="entry name" value="CYTOCHROME P450 FAMILY 3"/>
    <property type="match status" value="1"/>
</dbReference>
<comment type="function">
    <text evidence="11">Cytochromes P450 are a group of heme-thiolate monooxygenases. They oxidize a variety of structurally unrelated compounds, including steroids, fatty acids, and xenobiotics.</text>
</comment>
<comment type="similarity">
    <text evidence="3">Belongs to the cytochrome P450 family.</text>
</comment>
<protein>
    <recommendedName>
        <fullName evidence="16">Cytochrome P450</fullName>
    </recommendedName>
</protein>
<keyword evidence="10 13" id="KW-0472">Membrane</keyword>
<keyword evidence="13" id="KW-1133">Transmembrane helix</keyword>
<dbReference type="InterPro" id="IPR017972">
    <property type="entry name" value="Cyt_P450_CS"/>
</dbReference>
<dbReference type="Gene3D" id="3.40.190.10">
    <property type="entry name" value="Periplasmic binding protein-like II"/>
    <property type="match status" value="1"/>
</dbReference>
<accession>A0A814NDP1</accession>
<evidence type="ECO:0000256" key="8">
    <source>
        <dbReference type="ARBA" id="ARBA00023004"/>
    </source>
</evidence>
<keyword evidence="13" id="KW-0812">Transmembrane</keyword>
<keyword evidence="6" id="KW-0256">Endoplasmic reticulum</keyword>
<keyword evidence="8 12" id="KW-0408">Iron</keyword>
<dbReference type="GO" id="GO:0005789">
    <property type="term" value="C:endoplasmic reticulum membrane"/>
    <property type="evidence" value="ECO:0007669"/>
    <property type="project" value="UniProtKB-SubCell"/>
</dbReference>
<keyword evidence="4 12" id="KW-0349">Heme</keyword>
<evidence type="ECO:0008006" key="16">
    <source>
        <dbReference type="Google" id="ProtNLM"/>
    </source>
</evidence>
<dbReference type="SUPFAM" id="SSF48264">
    <property type="entry name" value="Cytochrome P450"/>
    <property type="match status" value="2"/>
</dbReference>
<evidence type="ECO:0000256" key="11">
    <source>
        <dbReference type="ARBA" id="ARBA00043906"/>
    </source>
</evidence>
<comment type="cofactor">
    <cofactor evidence="1 12">
        <name>heme</name>
        <dbReference type="ChEBI" id="CHEBI:30413"/>
    </cofactor>
</comment>
<evidence type="ECO:0000256" key="3">
    <source>
        <dbReference type="ARBA" id="ARBA00010617"/>
    </source>
</evidence>
<evidence type="ECO:0000256" key="5">
    <source>
        <dbReference type="ARBA" id="ARBA00022723"/>
    </source>
</evidence>
<organism evidence="14 15">
    <name type="scientific">Rotaria sordida</name>
    <dbReference type="NCBI Taxonomy" id="392033"/>
    <lineage>
        <taxon>Eukaryota</taxon>
        <taxon>Metazoa</taxon>
        <taxon>Spiralia</taxon>
        <taxon>Gnathifera</taxon>
        <taxon>Rotifera</taxon>
        <taxon>Eurotatoria</taxon>
        <taxon>Bdelloidea</taxon>
        <taxon>Philodinida</taxon>
        <taxon>Philodinidae</taxon>
        <taxon>Rotaria</taxon>
    </lineage>
</organism>
<dbReference type="InterPro" id="IPR002401">
    <property type="entry name" value="Cyt_P450_E_grp-I"/>
</dbReference>
<evidence type="ECO:0000256" key="12">
    <source>
        <dbReference type="PIRSR" id="PIRSR602401-1"/>
    </source>
</evidence>
<evidence type="ECO:0000256" key="4">
    <source>
        <dbReference type="ARBA" id="ARBA00022617"/>
    </source>
</evidence>
<dbReference type="GO" id="GO:0016705">
    <property type="term" value="F:oxidoreductase activity, acting on paired donors, with incorporation or reduction of molecular oxygen"/>
    <property type="evidence" value="ECO:0007669"/>
    <property type="project" value="InterPro"/>
</dbReference>
<dbReference type="GO" id="GO:0005506">
    <property type="term" value="F:iron ion binding"/>
    <property type="evidence" value="ECO:0007669"/>
    <property type="project" value="InterPro"/>
</dbReference>
<name>A0A814NDP1_9BILA</name>